<dbReference type="InterPro" id="IPR013483">
    <property type="entry name" value="MoaA"/>
</dbReference>
<dbReference type="SMART" id="SM00729">
    <property type="entry name" value="Elp3"/>
    <property type="match status" value="1"/>
</dbReference>
<dbReference type="RefSeq" id="WP_228460099.1">
    <property type="nucleotide sequence ID" value="NZ_JACHKS010000001.1"/>
</dbReference>
<dbReference type="InterPro" id="IPR010505">
    <property type="entry name" value="MoaA_twitch"/>
</dbReference>
<evidence type="ECO:0000256" key="6">
    <source>
        <dbReference type="ARBA" id="ARBA00022741"/>
    </source>
</evidence>
<dbReference type="CDD" id="cd01335">
    <property type="entry name" value="Radical_SAM"/>
    <property type="match status" value="1"/>
</dbReference>
<comment type="cofactor">
    <cofactor evidence="1">
        <name>[4Fe-4S] cluster</name>
        <dbReference type="ChEBI" id="CHEBI:49883"/>
    </cofactor>
</comment>
<dbReference type="InterPro" id="IPR013785">
    <property type="entry name" value="Aldolase_TIM"/>
</dbReference>
<gene>
    <name evidence="14" type="ORF">HNP24_001872</name>
</gene>
<dbReference type="PROSITE" id="PS01305">
    <property type="entry name" value="MOAA_NIFB_PQQE"/>
    <property type="match status" value="1"/>
</dbReference>
<dbReference type="SUPFAM" id="SSF102114">
    <property type="entry name" value="Radical SAM enzymes"/>
    <property type="match status" value="1"/>
</dbReference>
<dbReference type="EC" id="4.1.99.22" evidence="2"/>
<dbReference type="Proteomes" id="UP000587367">
    <property type="component" value="Unassembled WGS sequence"/>
</dbReference>
<dbReference type="InterPro" id="IPR040064">
    <property type="entry name" value="MoaA-like"/>
</dbReference>
<keyword evidence="15" id="KW-1185">Reference proteome</keyword>
<evidence type="ECO:0000256" key="7">
    <source>
        <dbReference type="ARBA" id="ARBA00023004"/>
    </source>
</evidence>
<evidence type="ECO:0000313" key="14">
    <source>
        <dbReference type="EMBL" id="MBB6330922.1"/>
    </source>
</evidence>
<dbReference type="SFLD" id="SFLDG01383">
    <property type="entry name" value="cyclic_pyranopterin_phosphate"/>
    <property type="match status" value="1"/>
</dbReference>
<comment type="caution">
    <text evidence="14">The sequence shown here is derived from an EMBL/GenBank/DDBJ whole genome shotgun (WGS) entry which is preliminary data.</text>
</comment>
<comment type="catalytic activity">
    <reaction evidence="12">
        <text>GTP + AH2 + S-adenosyl-L-methionine = (8S)-3',8-cyclo-7,8-dihydroguanosine 5'-triphosphate + 5'-deoxyadenosine + L-methionine + A + H(+)</text>
        <dbReference type="Rhea" id="RHEA:49576"/>
        <dbReference type="ChEBI" id="CHEBI:13193"/>
        <dbReference type="ChEBI" id="CHEBI:15378"/>
        <dbReference type="ChEBI" id="CHEBI:17319"/>
        <dbReference type="ChEBI" id="CHEBI:17499"/>
        <dbReference type="ChEBI" id="CHEBI:37565"/>
        <dbReference type="ChEBI" id="CHEBI:57844"/>
        <dbReference type="ChEBI" id="CHEBI:59789"/>
        <dbReference type="ChEBI" id="CHEBI:131766"/>
        <dbReference type="EC" id="4.1.99.22"/>
    </reaction>
</comment>
<keyword evidence="7" id="KW-0408">Iron</keyword>
<dbReference type="InterPro" id="IPR050105">
    <property type="entry name" value="MoCo_biosynth_MoaA/MoaC"/>
</dbReference>
<dbReference type="SFLD" id="SFLDS00029">
    <property type="entry name" value="Radical_SAM"/>
    <property type="match status" value="1"/>
</dbReference>
<keyword evidence="11" id="KW-0456">Lyase</keyword>
<dbReference type="Pfam" id="PF06463">
    <property type="entry name" value="Mob_synth_C"/>
    <property type="match status" value="1"/>
</dbReference>
<keyword evidence="4" id="KW-0949">S-adenosyl-L-methionine</keyword>
<dbReference type="NCBIfam" id="TIGR02666">
    <property type="entry name" value="moaA"/>
    <property type="match status" value="1"/>
</dbReference>
<dbReference type="Pfam" id="PF04055">
    <property type="entry name" value="Radical_SAM"/>
    <property type="match status" value="1"/>
</dbReference>
<dbReference type="SFLD" id="SFLDG01386">
    <property type="entry name" value="main_SPASM_domain-containing"/>
    <property type="match status" value="1"/>
</dbReference>
<sequence>MKMTMPTDLLDSFGRKHDYLRLSITDSCNFRCLYCMPDEPFKSTPSIELMSSQEIFEIAKVFVNKFGISKIRITGGEPLVRNDFETIIRQISTLGTSIGITTNGVLLHKYFDLFQECGVKNLNISIDSLDREKFRYITKRDLFQTVWENIKESIKRGFNVKLNVVVMRGFNEDEIPEFIALSHHYPIELRFIEFMPFNGNSWEKEKVIPIAEMLSLISQHFTHEKIEDHKNDTSRKYRVNEESKGVFGLISTMSNSFCAGCNRIRITSDGKMKNCLFGADEFDLLKAFRNKEEITKLIQLGMIKKHKEKGGQFSEMESVRNQSMTNRSMIKIGG</sequence>
<dbReference type="InterPro" id="IPR058240">
    <property type="entry name" value="rSAM_sf"/>
</dbReference>
<evidence type="ECO:0000256" key="10">
    <source>
        <dbReference type="ARBA" id="ARBA00023150"/>
    </source>
</evidence>
<evidence type="ECO:0000256" key="12">
    <source>
        <dbReference type="ARBA" id="ARBA00048697"/>
    </source>
</evidence>
<keyword evidence="5" id="KW-0479">Metal-binding</keyword>
<evidence type="ECO:0000256" key="8">
    <source>
        <dbReference type="ARBA" id="ARBA00023014"/>
    </source>
</evidence>
<dbReference type="EMBL" id="JACHKS010000001">
    <property type="protein sequence ID" value="MBB6330922.1"/>
    <property type="molecule type" value="Genomic_DNA"/>
</dbReference>
<evidence type="ECO:0000256" key="3">
    <source>
        <dbReference type="ARBA" id="ARBA00022485"/>
    </source>
</evidence>
<dbReference type="Gene3D" id="3.20.20.70">
    <property type="entry name" value="Aldolase class I"/>
    <property type="match status" value="1"/>
</dbReference>
<dbReference type="PANTHER" id="PTHR22960">
    <property type="entry name" value="MOLYBDOPTERIN COFACTOR SYNTHESIS PROTEIN A"/>
    <property type="match status" value="1"/>
</dbReference>
<evidence type="ECO:0000313" key="15">
    <source>
        <dbReference type="Proteomes" id="UP000587367"/>
    </source>
</evidence>
<accession>A0ABR6PYY2</accession>
<evidence type="ECO:0000256" key="1">
    <source>
        <dbReference type="ARBA" id="ARBA00001966"/>
    </source>
</evidence>
<keyword evidence="9" id="KW-0342">GTP-binding</keyword>
<dbReference type="InterPro" id="IPR007197">
    <property type="entry name" value="rSAM"/>
</dbReference>
<keyword evidence="6" id="KW-0547">Nucleotide-binding</keyword>
<evidence type="ECO:0000256" key="4">
    <source>
        <dbReference type="ARBA" id="ARBA00022691"/>
    </source>
</evidence>
<feature type="domain" description="Radical SAM core" evidence="13">
    <location>
        <begin position="12"/>
        <end position="236"/>
    </location>
</feature>
<evidence type="ECO:0000256" key="11">
    <source>
        <dbReference type="ARBA" id="ARBA00023239"/>
    </source>
</evidence>
<keyword evidence="10" id="KW-0501">Molybdenum cofactor biosynthesis</keyword>
<dbReference type="CDD" id="cd21117">
    <property type="entry name" value="Twitch_MoaA"/>
    <property type="match status" value="1"/>
</dbReference>
<evidence type="ECO:0000256" key="2">
    <source>
        <dbReference type="ARBA" id="ARBA00012167"/>
    </source>
</evidence>
<proteinExistence type="predicted"/>
<evidence type="ECO:0000256" key="9">
    <source>
        <dbReference type="ARBA" id="ARBA00023134"/>
    </source>
</evidence>
<dbReference type="InterPro" id="IPR000385">
    <property type="entry name" value="MoaA_NifB_PqqE_Fe-S-bd_CS"/>
</dbReference>
<organism evidence="14 15">
    <name type="scientific">Chryseobacterium sediminis</name>
    <dbReference type="NCBI Taxonomy" id="1679494"/>
    <lineage>
        <taxon>Bacteria</taxon>
        <taxon>Pseudomonadati</taxon>
        <taxon>Bacteroidota</taxon>
        <taxon>Flavobacteriia</taxon>
        <taxon>Flavobacteriales</taxon>
        <taxon>Weeksellaceae</taxon>
        <taxon>Chryseobacterium group</taxon>
        <taxon>Chryseobacterium</taxon>
    </lineage>
</organism>
<keyword evidence="3" id="KW-0004">4Fe-4S</keyword>
<dbReference type="InterPro" id="IPR006638">
    <property type="entry name" value="Elp3/MiaA/NifB-like_rSAM"/>
</dbReference>
<evidence type="ECO:0000259" key="13">
    <source>
        <dbReference type="PROSITE" id="PS51918"/>
    </source>
</evidence>
<name>A0ABR6PYY2_9FLAO</name>
<protein>
    <recommendedName>
        <fullName evidence="2">GTP 3',8-cyclase</fullName>
        <ecNumber evidence="2">4.1.99.22</ecNumber>
    </recommendedName>
</protein>
<dbReference type="PANTHER" id="PTHR22960:SF0">
    <property type="entry name" value="MOLYBDENUM COFACTOR BIOSYNTHESIS PROTEIN 1"/>
    <property type="match status" value="1"/>
</dbReference>
<reference evidence="14 15" key="1">
    <citation type="submission" date="2020-08" db="EMBL/GenBank/DDBJ databases">
        <title>Functional genomics of gut bacteria from endangered species of beetles.</title>
        <authorList>
            <person name="Carlos-Shanley C."/>
        </authorList>
    </citation>
    <scope>NUCLEOTIDE SEQUENCE [LARGE SCALE GENOMIC DNA]</scope>
    <source>
        <strain evidence="14 15">S00068</strain>
    </source>
</reference>
<keyword evidence="8" id="KW-0411">Iron-sulfur</keyword>
<dbReference type="SFLD" id="SFLDG01067">
    <property type="entry name" value="SPASM/twitch_domain_containing"/>
    <property type="match status" value="1"/>
</dbReference>
<dbReference type="PROSITE" id="PS51918">
    <property type="entry name" value="RADICAL_SAM"/>
    <property type="match status" value="1"/>
</dbReference>
<evidence type="ECO:0000256" key="5">
    <source>
        <dbReference type="ARBA" id="ARBA00022723"/>
    </source>
</evidence>